<dbReference type="InterPro" id="IPR013783">
    <property type="entry name" value="Ig-like_fold"/>
</dbReference>
<dbReference type="Gene3D" id="3.40.50.1700">
    <property type="entry name" value="Glycoside hydrolase family 3 C-terminal domain"/>
    <property type="match status" value="1"/>
</dbReference>
<dbReference type="Gene3D" id="2.60.40.10">
    <property type="entry name" value="Immunoglobulins"/>
    <property type="match status" value="1"/>
</dbReference>
<evidence type="ECO:0000259" key="4">
    <source>
        <dbReference type="SMART" id="SM01217"/>
    </source>
</evidence>
<evidence type="ECO:0000313" key="6">
    <source>
        <dbReference type="Proteomes" id="UP000095333"/>
    </source>
</evidence>
<name>A0A174G697_PHOVU</name>
<dbReference type="RefSeq" id="WP_057250307.1">
    <property type="nucleotide sequence ID" value="NZ_CYZI01000012.1"/>
</dbReference>
<dbReference type="InterPro" id="IPR036962">
    <property type="entry name" value="Glyco_hydro_3_N_sf"/>
</dbReference>
<evidence type="ECO:0000313" key="5">
    <source>
        <dbReference type="EMBL" id="CUO57501.1"/>
    </source>
</evidence>
<dbReference type="SUPFAM" id="SSF52279">
    <property type="entry name" value="Beta-D-glucan exohydrolase, C-terminal domain"/>
    <property type="match status" value="1"/>
</dbReference>
<dbReference type="EMBL" id="CYZI01000012">
    <property type="protein sequence ID" value="CUO57501.1"/>
    <property type="molecule type" value="Genomic_DNA"/>
</dbReference>
<keyword evidence="3" id="KW-0732">Signal</keyword>
<sequence>MVRRKKLLSGVLLLSGMLCTGQVMAQQWLYKQAAVPIEYRVKDLLGRMTIEEKVGQLCCPLGWEMYTKTGKNEVTVSELYKKKMAEAPVGSFWAVLRADPWTQKTLETGLSPELSAKALNALQKYAVEETRLGIPVLFAEECPHGHMAIGTTVFPTALSAASTWNEGLMLKMGEAIALEARLQGANIGYGPVLDIAREPRWSRMEETFGEDPVLTTIMGVAMMKGMQGKVQNDGKHLYATLKHFAAYGVPESGHNGSRANCGMRQLLSEYLPPFRKAVEEGAGTLMTSYNAIDGVPCTANKELLTDVLRNQWGFKGFVYSDLISIEGIVGMRAAKDNKEAAVKALKAGLDMDLGGNAFGKNLKKAYEEGLITMADLDRAVGNVLRLKFQMGLFENPYVSPELAKKLVHSKEHKELARQVAREGVVLLKNEGVLPLSKHIGHLAVIGPNADEMYNQLGDYTAPQVREEVATVLDGIRAAVSESTRVTYVKGCAVRDTTATDIPAAVAAAQKADAVVLVVGGSSARDFKTKYISTGAATVSEDAKTLPDMDCGEGFDRSSLRLLGDQEKLISAVASTGKPLVVVYIQGRTMNMNLAAEKAQALLTAWYPGEQGGMGIADILFGDYSPAGRLPVSVPRSEGQLPVFYSQGTQRDYVESKGTPLYAFGYGLSYTRFTYSGLELQKGTEMETLQTVACTVTNTGNRDGEEVVQLYIGDKVASVSQPPLLLKAFQRIFLKKGESRQVIFHLKKDDLAIYDSEMNYVVEPGEFKVMVGAASNDIRLEGEFVL</sequence>
<dbReference type="PANTHER" id="PTHR30620:SF123">
    <property type="entry name" value="BETA-XYLOSIDASE"/>
    <property type="match status" value="1"/>
</dbReference>
<feature type="signal peptide" evidence="3">
    <location>
        <begin position="1"/>
        <end position="25"/>
    </location>
</feature>
<proteinExistence type="inferred from homology"/>
<dbReference type="GO" id="GO:0008422">
    <property type="term" value="F:beta-glucosidase activity"/>
    <property type="evidence" value="ECO:0007669"/>
    <property type="project" value="UniProtKB-EC"/>
</dbReference>
<dbReference type="Pfam" id="PF00933">
    <property type="entry name" value="Glyco_hydro_3"/>
    <property type="match status" value="1"/>
</dbReference>
<dbReference type="PRINTS" id="PR00133">
    <property type="entry name" value="GLHYDRLASE3"/>
</dbReference>
<dbReference type="InterPro" id="IPR001764">
    <property type="entry name" value="Glyco_hydro_3_N"/>
</dbReference>
<accession>A0A174G697</accession>
<evidence type="ECO:0000256" key="2">
    <source>
        <dbReference type="ARBA" id="ARBA00022801"/>
    </source>
</evidence>
<dbReference type="InterPro" id="IPR036881">
    <property type="entry name" value="Glyco_hydro_3_C_sf"/>
</dbReference>
<dbReference type="EC" id="3.2.1.21" evidence="5"/>
<dbReference type="Pfam" id="PF01915">
    <property type="entry name" value="Glyco_hydro_3_C"/>
    <property type="match status" value="1"/>
</dbReference>
<keyword evidence="5" id="KW-0326">Glycosidase</keyword>
<evidence type="ECO:0000256" key="1">
    <source>
        <dbReference type="ARBA" id="ARBA00005336"/>
    </source>
</evidence>
<evidence type="ECO:0000256" key="3">
    <source>
        <dbReference type="SAM" id="SignalP"/>
    </source>
</evidence>
<dbReference type="InterPro" id="IPR026891">
    <property type="entry name" value="Fn3-like"/>
</dbReference>
<dbReference type="GO" id="GO:0009251">
    <property type="term" value="P:glucan catabolic process"/>
    <property type="evidence" value="ECO:0007669"/>
    <property type="project" value="TreeGrafter"/>
</dbReference>
<dbReference type="InterPro" id="IPR051915">
    <property type="entry name" value="Cellulose_Degrad_GH3"/>
</dbReference>
<dbReference type="Proteomes" id="UP000095333">
    <property type="component" value="Unassembled WGS sequence"/>
</dbReference>
<protein>
    <submittedName>
        <fullName evidence="5">Glycoside hydrolase family protein</fullName>
        <ecNumber evidence="5">3.2.1.21</ecNumber>
    </submittedName>
</protein>
<dbReference type="PANTHER" id="PTHR30620">
    <property type="entry name" value="PERIPLASMIC BETA-GLUCOSIDASE-RELATED"/>
    <property type="match status" value="1"/>
</dbReference>
<keyword evidence="2 5" id="KW-0378">Hydrolase</keyword>
<dbReference type="SUPFAM" id="SSF51445">
    <property type="entry name" value="(Trans)glycosidases"/>
    <property type="match status" value="1"/>
</dbReference>
<feature type="domain" description="Fibronectin type III-like" evidence="4">
    <location>
        <begin position="705"/>
        <end position="774"/>
    </location>
</feature>
<dbReference type="AlphaFoldDB" id="A0A174G697"/>
<dbReference type="SMART" id="SM01217">
    <property type="entry name" value="Fn3_like"/>
    <property type="match status" value="1"/>
</dbReference>
<dbReference type="InterPro" id="IPR002772">
    <property type="entry name" value="Glyco_hydro_3_C"/>
</dbReference>
<dbReference type="InterPro" id="IPR017853">
    <property type="entry name" value="GH"/>
</dbReference>
<reference evidence="5 6" key="1">
    <citation type="submission" date="2015-09" db="EMBL/GenBank/DDBJ databases">
        <authorList>
            <consortium name="Pathogen Informatics"/>
        </authorList>
    </citation>
    <scope>NUCLEOTIDE SEQUENCE [LARGE SCALE GENOMIC DNA]</scope>
    <source>
        <strain evidence="5 6">2789STDY5834842</strain>
    </source>
</reference>
<dbReference type="FunFam" id="2.60.40.10:FF:000495">
    <property type="entry name" value="Periplasmic beta-glucosidase"/>
    <property type="match status" value="1"/>
</dbReference>
<gene>
    <name evidence="5" type="primary">bglX_2</name>
    <name evidence="5" type="ORF">ERS852457_02284</name>
</gene>
<comment type="similarity">
    <text evidence="1">Belongs to the glycosyl hydrolase 3 family.</text>
</comment>
<dbReference type="Gene3D" id="3.20.20.300">
    <property type="entry name" value="Glycoside hydrolase, family 3, N-terminal domain"/>
    <property type="match status" value="1"/>
</dbReference>
<dbReference type="Pfam" id="PF14310">
    <property type="entry name" value="Fn3-like"/>
    <property type="match status" value="1"/>
</dbReference>
<organism evidence="5 6">
    <name type="scientific">Phocaeicola vulgatus</name>
    <name type="common">Bacteroides vulgatus</name>
    <dbReference type="NCBI Taxonomy" id="821"/>
    <lineage>
        <taxon>Bacteria</taxon>
        <taxon>Pseudomonadati</taxon>
        <taxon>Bacteroidota</taxon>
        <taxon>Bacteroidia</taxon>
        <taxon>Bacteroidales</taxon>
        <taxon>Bacteroidaceae</taxon>
        <taxon>Phocaeicola</taxon>
    </lineage>
</organism>
<dbReference type="FunFam" id="3.40.50.1700:FF:000009">
    <property type="entry name" value="Periplasmic beta-glucosidase"/>
    <property type="match status" value="1"/>
</dbReference>
<feature type="chain" id="PRO_5008022280" evidence="3">
    <location>
        <begin position="26"/>
        <end position="785"/>
    </location>
</feature>